<comment type="similarity">
    <text evidence="2">Belongs to the glutamate-gated ion channel (TC 1.A.10.1) family.</text>
</comment>
<accession>A0AAW0V5F4</accession>
<dbReference type="SUPFAM" id="SSF53850">
    <property type="entry name" value="Periplasmic binding protein-like II"/>
    <property type="match status" value="1"/>
</dbReference>
<dbReference type="InterPro" id="IPR001320">
    <property type="entry name" value="Iontro_rcpt_C"/>
</dbReference>
<dbReference type="AlphaFoldDB" id="A0AAW0V5F4"/>
<dbReference type="Pfam" id="PF10613">
    <property type="entry name" value="Lig_chan-Glu_bd"/>
    <property type="match status" value="1"/>
</dbReference>
<evidence type="ECO:0000256" key="1">
    <source>
        <dbReference type="ARBA" id="ARBA00004651"/>
    </source>
</evidence>
<keyword evidence="8 13" id="KW-0472">Membrane</keyword>
<gene>
    <name evidence="15" type="ORF">O3P69_002154</name>
</gene>
<name>A0AAW0V5F4_SCYPA</name>
<evidence type="ECO:0000256" key="7">
    <source>
        <dbReference type="ARBA" id="ARBA00023065"/>
    </source>
</evidence>
<keyword evidence="11" id="KW-1071">Ligand-gated ion channel</keyword>
<sequence length="409" mass="44584">MAHQLREVLAEPEVLRGLAQNAAGFRFPRGAVVTVTAEHWRPYTIVAPGGEGCQRVSGPMGAILAVLAHTLNFTCRVVSPPDAVWGSQLPNGSWTGMIGQVVRQQVDLGLGPFGMIYSRTKAVDFSTLISFEARSILSRKGTPEINPWGFLFPLTGTVWGTVAAALAVVWLVTLLVGRRPGASVSLSWTGEVFLQNVRVFLNQGLTGVVLGQGGVVMLGSWVVVAAVVFWSYTGNLTSLLAKIESGELRELHDLDKVGRVIYETSDLHSMVENYVRLGGYSLIDAVFSIDLLMADSFLKTKTCDFYKSKQTMFSTGTHVIMEKGNPLLPAVDHRIRAIVESGLFEHWMNNELHAYRSNCQFSPSIILVREPLSLANLWGLFLVLGTGMLLAANVFCLELSVPPKPTSKP</sequence>
<dbReference type="InterPro" id="IPR019594">
    <property type="entry name" value="Glu/Gly-bd"/>
</dbReference>
<comment type="subcellular location">
    <subcellularLocation>
        <location evidence="1">Cell membrane</location>
        <topology evidence="1">Multi-pass membrane protein</topology>
    </subcellularLocation>
</comment>
<evidence type="ECO:0000256" key="4">
    <source>
        <dbReference type="ARBA" id="ARBA00022475"/>
    </source>
</evidence>
<dbReference type="SMART" id="SM00918">
    <property type="entry name" value="Lig_chan-Glu_bd"/>
    <property type="match status" value="1"/>
</dbReference>
<evidence type="ECO:0000313" key="15">
    <source>
        <dbReference type="EMBL" id="KAK8407425.1"/>
    </source>
</evidence>
<dbReference type="Proteomes" id="UP001487740">
    <property type="component" value="Unassembled WGS sequence"/>
</dbReference>
<evidence type="ECO:0000256" key="5">
    <source>
        <dbReference type="ARBA" id="ARBA00022692"/>
    </source>
</evidence>
<dbReference type="GO" id="GO:0015276">
    <property type="term" value="F:ligand-gated monoatomic ion channel activity"/>
    <property type="evidence" value="ECO:0007669"/>
    <property type="project" value="InterPro"/>
</dbReference>
<evidence type="ECO:0000256" key="6">
    <source>
        <dbReference type="ARBA" id="ARBA00022989"/>
    </source>
</evidence>
<proteinExistence type="inferred from homology"/>
<dbReference type="GO" id="GO:0050906">
    <property type="term" value="P:detection of stimulus involved in sensory perception"/>
    <property type="evidence" value="ECO:0007669"/>
    <property type="project" value="UniProtKB-ARBA"/>
</dbReference>
<evidence type="ECO:0000256" key="9">
    <source>
        <dbReference type="ARBA" id="ARBA00023170"/>
    </source>
</evidence>
<protein>
    <recommendedName>
        <fullName evidence="14">Ionotropic glutamate receptor L-glutamate and glycine-binding domain-containing protein</fullName>
    </recommendedName>
</protein>
<organism evidence="15 16">
    <name type="scientific">Scylla paramamosain</name>
    <name type="common">Mud crab</name>
    <dbReference type="NCBI Taxonomy" id="85552"/>
    <lineage>
        <taxon>Eukaryota</taxon>
        <taxon>Metazoa</taxon>
        <taxon>Ecdysozoa</taxon>
        <taxon>Arthropoda</taxon>
        <taxon>Crustacea</taxon>
        <taxon>Multicrustacea</taxon>
        <taxon>Malacostraca</taxon>
        <taxon>Eumalacostraca</taxon>
        <taxon>Eucarida</taxon>
        <taxon>Decapoda</taxon>
        <taxon>Pleocyemata</taxon>
        <taxon>Brachyura</taxon>
        <taxon>Eubrachyura</taxon>
        <taxon>Portunoidea</taxon>
        <taxon>Portunidae</taxon>
        <taxon>Portuninae</taxon>
        <taxon>Scylla</taxon>
    </lineage>
</organism>
<dbReference type="Gene3D" id="1.10.287.70">
    <property type="match status" value="1"/>
</dbReference>
<dbReference type="Pfam" id="PF00060">
    <property type="entry name" value="Lig_chan"/>
    <property type="match status" value="1"/>
</dbReference>
<keyword evidence="9" id="KW-0675">Receptor</keyword>
<evidence type="ECO:0000256" key="10">
    <source>
        <dbReference type="ARBA" id="ARBA00023180"/>
    </source>
</evidence>
<keyword evidence="3" id="KW-0813">Transport</keyword>
<feature type="domain" description="Ionotropic glutamate receptor L-glutamate and glycine-binding" evidence="14">
    <location>
        <begin position="42"/>
        <end position="103"/>
    </location>
</feature>
<evidence type="ECO:0000259" key="14">
    <source>
        <dbReference type="SMART" id="SM00918"/>
    </source>
</evidence>
<dbReference type="PANTHER" id="PTHR42643">
    <property type="entry name" value="IONOTROPIC RECEPTOR 20A-RELATED"/>
    <property type="match status" value="1"/>
</dbReference>
<evidence type="ECO:0000256" key="13">
    <source>
        <dbReference type="SAM" id="Phobius"/>
    </source>
</evidence>
<keyword evidence="7" id="KW-0406">Ion transport</keyword>
<keyword evidence="5 13" id="KW-0812">Transmembrane</keyword>
<evidence type="ECO:0000256" key="11">
    <source>
        <dbReference type="ARBA" id="ARBA00023286"/>
    </source>
</evidence>
<dbReference type="PANTHER" id="PTHR42643:SF24">
    <property type="entry name" value="IONOTROPIC RECEPTOR 60A"/>
    <property type="match status" value="1"/>
</dbReference>
<evidence type="ECO:0000256" key="12">
    <source>
        <dbReference type="ARBA" id="ARBA00023303"/>
    </source>
</evidence>
<keyword evidence="10" id="KW-0325">Glycoprotein</keyword>
<keyword evidence="16" id="KW-1185">Reference proteome</keyword>
<feature type="transmembrane region" description="Helical" evidence="13">
    <location>
        <begin position="148"/>
        <end position="176"/>
    </location>
</feature>
<reference evidence="15 16" key="1">
    <citation type="submission" date="2023-03" db="EMBL/GenBank/DDBJ databases">
        <title>High-quality genome of Scylla paramamosain provides insights in environmental adaptation.</title>
        <authorList>
            <person name="Zhang L."/>
        </authorList>
    </citation>
    <scope>NUCLEOTIDE SEQUENCE [LARGE SCALE GENOMIC DNA]</scope>
    <source>
        <strain evidence="15">LZ_2023a</strain>
        <tissue evidence="15">Muscle</tissue>
    </source>
</reference>
<feature type="transmembrane region" description="Helical" evidence="13">
    <location>
        <begin position="377"/>
        <end position="401"/>
    </location>
</feature>
<keyword evidence="6 13" id="KW-1133">Transmembrane helix</keyword>
<feature type="transmembrane region" description="Helical" evidence="13">
    <location>
        <begin position="208"/>
        <end position="232"/>
    </location>
</feature>
<dbReference type="Gene3D" id="3.40.190.10">
    <property type="entry name" value="Periplasmic binding protein-like II"/>
    <property type="match status" value="1"/>
</dbReference>
<comment type="caution">
    <text evidence="15">The sequence shown here is derived from an EMBL/GenBank/DDBJ whole genome shotgun (WGS) entry which is preliminary data.</text>
</comment>
<dbReference type="InterPro" id="IPR052192">
    <property type="entry name" value="Insect_Ionotropic_Sensory_Rcpt"/>
</dbReference>
<evidence type="ECO:0000256" key="8">
    <source>
        <dbReference type="ARBA" id="ARBA00023136"/>
    </source>
</evidence>
<dbReference type="GO" id="GO:0005886">
    <property type="term" value="C:plasma membrane"/>
    <property type="evidence" value="ECO:0007669"/>
    <property type="project" value="UniProtKB-SubCell"/>
</dbReference>
<keyword evidence="4" id="KW-1003">Cell membrane</keyword>
<evidence type="ECO:0000256" key="2">
    <source>
        <dbReference type="ARBA" id="ARBA00008685"/>
    </source>
</evidence>
<evidence type="ECO:0000256" key="3">
    <source>
        <dbReference type="ARBA" id="ARBA00022448"/>
    </source>
</evidence>
<evidence type="ECO:0000313" key="16">
    <source>
        <dbReference type="Proteomes" id="UP001487740"/>
    </source>
</evidence>
<dbReference type="EMBL" id="JARAKH010000001">
    <property type="protein sequence ID" value="KAK8407425.1"/>
    <property type="molecule type" value="Genomic_DNA"/>
</dbReference>
<keyword evidence="12" id="KW-0407">Ion channel</keyword>